<dbReference type="InterPro" id="IPR036013">
    <property type="entry name" value="Band_7/SPFH_dom_sf"/>
</dbReference>
<dbReference type="InterPro" id="IPR001107">
    <property type="entry name" value="Band_7"/>
</dbReference>
<dbReference type="GO" id="GO:0098552">
    <property type="term" value="C:side of membrane"/>
    <property type="evidence" value="ECO:0007669"/>
    <property type="project" value="UniProtKB-ARBA"/>
</dbReference>
<gene>
    <name evidence="6" type="ORF">LMG22037_05756</name>
</gene>
<dbReference type="GO" id="GO:0005886">
    <property type="term" value="C:plasma membrane"/>
    <property type="evidence" value="ECO:0007669"/>
    <property type="project" value="InterPro"/>
</dbReference>
<dbReference type="Gene3D" id="3.30.479.30">
    <property type="entry name" value="Band 7 domain"/>
    <property type="match status" value="1"/>
</dbReference>
<evidence type="ECO:0000313" key="7">
    <source>
        <dbReference type="Proteomes" id="UP000494249"/>
    </source>
</evidence>
<dbReference type="Proteomes" id="UP000494249">
    <property type="component" value="Unassembled WGS sequence"/>
</dbReference>
<dbReference type="EMBL" id="CADIKB010000046">
    <property type="protein sequence ID" value="CAB3732970.1"/>
    <property type="molecule type" value="Genomic_DNA"/>
</dbReference>
<dbReference type="InterPro" id="IPR001972">
    <property type="entry name" value="Stomatin_HflK_fam"/>
</dbReference>
<dbReference type="CDD" id="cd08826">
    <property type="entry name" value="SPFH_eoslipins_u1"/>
    <property type="match status" value="1"/>
</dbReference>
<dbReference type="Gene3D" id="6.10.250.2090">
    <property type="match status" value="1"/>
</dbReference>
<feature type="domain" description="Band 7" evidence="5">
    <location>
        <begin position="24"/>
        <end position="181"/>
    </location>
</feature>
<evidence type="ECO:0000313" key="6">
    <source>
        <dbReference type="EMBL" id="CAB3732970.1"/>
    </source>
</evidence>
<evidence type="ECO:0000256" key="1">
    <source>
        <dbReference type="ARBA" id="ARBA00004167"/>
    </source>
</evidence>
<dbReference type="SUPFAM" id="SSF117892">
    <property type="entry name" value="Band 7/SPFH domain"/>
    <property type="match status" value="1"/>
</dbReference>
<dbReference type="AlphaFoldDB" id="A0A6J5CER3"/>
<evidence type="ECO:0000256" key="3">
    <source>
        <dbReference type="SAM" id="MobiDB-lite"/>
    </source>
</evidence>
<dbReference type="SMART" id="SM00244">
    <property type="entry name" value="PHB"/>
    <property type="match status" value="1"/>
</dbReference>
<organism evidence="6 7">
    <name type="scientific">Paraburkholderia phenoliruptrix</name>
    <dbReference type="NCBI Taxonomy" id="252970"/>
    <lineage>
        <taxon>Bacteria</taxon>
        <taxon>Pseudomonadati</taxon>
        <taxon>Pseudomonadota</taxon>
        <taxon>Betaproteobacteria</taxon>
        <taxon>Burkholderiales</taxon>
        <taxon>Burkholderiaceae</taxon>
        <taxon>Paraburkholderia</taxon>
    </lineage>
</organism>
<dbReference type="InterPro" id="IPR043202">
    <property type="entry name" value="Band-7_stomatin-like"/>
</dbReference>
<dbReference type="PANTHER" id="PTHR10264">
    <property type="entry name" value="BAND 7 PROTEIN-RELATED"/>
    <property type="match status" value="1"/>
</dbReference>
<dbReference type="Pfam" id="PF01145">
    <property type="entry name" value="Band_7"/>
    <property type="match status" value="1"/>
</dbReference>
<sequence>MFGFIAGNFWWIIAVVAIIMFLVNSLRVVGQFERGVVLTLGKFSHVAEPGLTILIPMLQGMTKVDVRITATNIKPQDVITSDNVSVKVDAITYYQVTDARKALLDLRDYEGAISQLAQITLRSTIGQHKLDELLSQQAKLNDALRATIEDRSKEWGIRVDHVEIRSVDLDATMIRAMAQEAEAERGRRARVITASGEFEAAQKLSEAADILAKNPAAITLRTLATLKEIGAEQNSVIIFPVAQETLLPTNSSGLSAAAIAKALADQMGHASRPTQPAGQNSAPAAS</sequence>
<evidence type="ECO:0000259" key="5">
    <source>
        <dbReference type="SMART" id="SM00244"/>
    </source>
</evidence>
<dbReference type="PRINTS" id="PR00721">
    <property type="entry name" value="STOMATIN"/>
</dbReference>
<dbReference type="RefSeq" id="WP_063826567.1">
    <property type="nucleotide sequence ID" value="NZ_CADFGL010000043.1"/>
</dbReference>
<keyword evidence="4" id="KW-1133">Transmembrane helix</keyword>
<keyword evidence="4" id="KW-0472">Membrane</keyword>
<dbReference type="PANTHER" id="PTHR10264:SF19">
    <property type="entry name" value="AT06885P-RELATED"/>
    <property type="match status" value="1"/>
</dbReference>
<comment type="subcellular location">
    <subcellularLocation>
        <location evidence="1">Membrane</location>
        <topology evidence="1">Single-pass membrane protein</topology>
    </subcellularLocation>
</comment>
<comment type="similarity">
    <text evidence="2">Belongs to the band 7/mec-2 family.</text>
</comment>
<reference evidence="6 7" key="1">
    <citation type="submission" date="2020-04" db="EMBL/GenBank/DDBJ databases">
        <authorList>
            <person name="De Canck E."/>
        </authorList>
    </citation>
    <scope>NUCLEOTIDE SEQUENCE [LARGE SCALE GENOMIC DNA]</scope>
    <source>
        <strain evidence="6 7">LMG 22037</strain>
    </source>
</reference>
<evidence type="ECO:0000256" key="2">
    <source>
        <dbReference type="ARBA" id="ARBA00008164"/>
    </source>
</evidence>
<accession>A0A6J5CER3</accession>
<keyword evidence="4" id="KW-0812">Transmembrane</keyword>
<feature type="region of interest" description="Disordered" evidence="3">
    <location>
        <begin position="267"/>
        <end position="286"/>
    </location>
</feature>
<dbReference type="FunFam" id="3.30.479.30:FF:000004">
    <property type="entry name" value="Putative membrane protease family, stomatin"/>
    <property type="match status" value="1"/>
</dbReference>
<name>A0A6J5CER3_9BURK</name>
<feature type="compositionally biased region" description="Polar residues" evidence="3">
    <location>
        <begin position="272"/>
        <end position="286"/>
    </location>
</feature>
<protein>
    <recommendedName>
        <fullName evidence="5">Band 7 domain-containing protein</fullName>
    </recommendedName>
</protein>
<evidence type="ECO:0000256" key="4">
    <source>
        <dbReference type="SAM" id="Phobius"/>
    </source>
</evidence>
<feature type="transmembrane region" description="Helical" evidence="4">
    <location>
        <begin position="6"/>
        <end position="24"/>
    </location>
</feature>
<proteinExistence type="inferred from homology"/>